<keyword evidence="2" id="KW-0067">ATP-binding</keyword>
<reference evidence="4 5" key="1">
    <citation type="submission" date="2018-07" db="EMBL/GenBank/DDBJ databases">
        <title>Rhizobium leguminosarum strain:ATCC 14479 Genome sequencing and assembly.</title>
        <authorList>
            <person name="Chakraborty R."/>
        </authorList>
    </citation>
    <scope>NUCLEOTIDE SEQUENCE [LARGE SCALE GENOMIC DNA]</scope>
    <source>
        <strain evidence="4 5">ATCC 14479</strain>
        <plasmid evidence="5">Plasmid unnamed1</plasmid>
    </source>
</reference>
<feature type="domain" description="Orc1-like AAA ATPase" evidence="3">
    <location>
        <begin position="17"/>
        <end position="100"/>
    </location>
</feature>
<geneLocation type="plasmid" evidence="4 5">
    <name>unnamed1</name>
</geneLocation>
<protein>
    <submittedName>
        <fullName evidence="4">AAA ATPase domain family protein</fullName>
    </submittedName>
</protein>
<keyword evidence="1" id="KW-0547">Nucleotide-binding</keyword>
<evidence type="ECO:0000259" key="3">
    <source>
        <dbReference type="Pfam" id="PF13191"/>
    </source>
</evidence>
<dbReference type="GO" id="GO:0004016">
    <property type="term" value="F:adenylate cyclase activity"/>
    <property type="evidence" value="ECO:0007669"/>
    <property type="project" value="TreeGrafter"/>
</dbReference>
<dbReference type="Pfam" id="PF13191">
    <property type="entry name" value="AAA_16"/>
    <property type="match status" value="1"/>
</dbReference>
<dbReference type="AlphaFoldDB" id="A0A2Z4YPS2"/>
<sequence>MSTSLRRSRFSGRAVELESLVGAEGARELAWLLPEFGETSQRFDAGIARARLFEVLRKLFEELAREMPLVVVIEDIDWADQATCDLLRFLATRLKKIRIMLIVTYRPEETSVTNALRTTIADL</sequence>
<evidence type="ECO:0000313" key="4">
    <source>
        <dbReference type="EMBL" id="AXA42638.1"/>
    </source>
</evidence>
<evidence type="ECO:0000313" key="5">
    <source>
        <dbReference type="Proteomes" id="UP000251166"/>
    </source>
</evidence>
<dbReference type="GO" id="GO:0005737">
    <property type="term" value="C:cytoplasm"/>
    <property type="evidence" value="ECO:0007669"/>
    <property type="project" value="TreeGrafter"/>
</dbReference>
<dbReference type="Proteomes" id="UP000251166">
    <property type="component" value="Plasmid unnamed1"/>
</dbReference>
<dbReference type="EMBL" id="CP030761">
    <property type="protein sequence ID" value="AXA42638.1"/>
    <property type="molecule type" value="Genomic_DNA"/>
</dbReference>
<proteinExistence type="predicted"/>
<dbReference type="GO" id="GO:0005524">
    <property type="term" value="F:ATP binding"/>
    <property type="evidence" value="ECO:0007669"/>
    <property type="project" value="UniProtKB-KW"/>
</dbReference>
<dbReference type="InterPro" id="IPR041664">
    <property type="entry name" value="AAA_16"/>
</dbReference>
<name>A0A2Z4YPS2_RHILE</name>
<keyword evidence="4" id="KW-0614">Plasmid</keyword>
<accession>A0A2Z4YPS2</accession>
<organism evidence="4 5">
    <name type="scientific">Rhizobium leguminosarum</name>
    <dbReference type="NCBI Taxonomy" id="384"/>
    <lineage>
        <taxon>Bacteria</taxon>
        <taxon>Pseudomonadati</taxon>
        <taxon>Pseudomonadota</taxon>
        <taxon>Alphaproteobacteria</taxon>
        <taxon>Hyphomicrobiales</taxon>
        <taxon>Rhizobiaceae</taxon>
        <taxon>Rhizobium/Agrobacterium group</taxon>
        <taxon>Rhizobium</taxon>
    </lineage>
</organism>
<dbReference type="PANTHER" id="PTHR16305:SF28">
    <property type="entry name" value="GUANYLATE CYCLASE DOMAIN-CONTAINING PROTEIN"/>
    <property type="match status" value="1"/>
</dbReference>
<dbReference type="PANTHER" id="PTHR16305">
    <property type="entry name" value="TESTICULAR SOLUBLE ADENYLYL CYCLASE"/>
    <property type="match status" value="1"/>
</dbReference>
<gene>
    <name evidence="4" type="ORF">DLJ82_5077</name>
</gene>
<evidence type="ECO:0000256" key="1">
    <source>
        <dbReference type="ARBA" id="ARBA00022741"/>
    </source>
</evidence>
<evidence type="ECO:0000256" key="2">
    <source>
        <dbReference type="ARBA" id="ARBA00022840"/>
    </source>
</evidence>